<dbReference type="EMBL" id="JARXRM010000012">
    <property type="protein sequence ID" value="MDH5821896.1"/>
    <property type="molecule type" value="Genomic_DNA"/>
</dbReference>
<sequence length="121" mass="13316">MESVIRNLEESLRLAMLNGDVPTLERLISDSLLFVGPDGTTFRKQDDLDLHRSKRQKLDRADWEEVKVETYGSAAVSVVTAYLAGSFDGAAFSGRFRYIRMWASLGGSWKVIGGSVTAVAS</sequence>
<accession>A0ABT6J4Z4</accession>
<name>A0ABT6J4Z4_9GAMM</name>
<dbReference type="Gene3D" id="3.10.450.50">
    <property type="match status" value="1"/>
</dbReference>
<feature type="domain" description="DUF4440" evidence="1">
    <location>
        <begin position="5"/>
        <end position="111"/>
    </location>
</feature>
<organism evidence="2 3">
    <name type="scientific">Luteimonas endophytica</name>
    <dbReference type="NCBI Taxonomy" id="3042023"/>
    <lineage>
        <taxon>Bacteria</taxon>
        <taxon>Pseudomonadati</taxon>
        <taxon>Pseudomonadota</taxon>
        <taxon>Gammaproteobacteria</taxon>
        <taxon>Lysobacterales</taxon>
        <taxon>Lysobacteraceae</taxon>
        <taxon>Luteimonas</taxon>
    </lineage>
</organism>
<dbReference type="RefSeq" id="WP_280572696.1">
    <property type="nucleotide sequence ID" value="NZ_JARXRM010000012.1"/>
</dbReference>
<evidence type="ECO:0000313" key="2">
    <source>
        <dbReference type="EMBL" id="MDH5821896.1"/>
    </source>
</evidence>
<protein>
    <submittedName>
        <fullName evidence="2">Nuclear transport factor 2 family protein</fullName>
    </submittedName>
</protein>
<dbReference type="Proteomes" id="UP001156940">
    <property type="component" value="Unassembled WGS sequence"/>
</dbReference>
<evidence type="ECO:0000259" key="1">
    <source>
        <dbReference type="Pfam" id="PF14534"/>
    </source>
</evidence>
<proteinExistence type="predicted"/>
<dbReference type="SUPFAM" id="SSF54427">
    <property type="entry name" value="NTF2-like"/>
    <property type="match status" value="1"/>
</dbReference>
<reference evidence="2 3" key="1">
    <citation type="submission" date="2023-04" db="EMBL/GenBank/DDBJ databases">
        <title>Luteimonas endophyticus RD2P54.</title>
        <authorList>
            <person name="Sun J.-Q."/>
        </authorList>
    </citation>
    <scope>NUCLEOTIDE SEQUENCE [LARGE SCALE GENOMIC DNA]</scope>
    <source>
        <strain evidence="2 3">RD2P54</strain>
    </source>
</reference>
<dbReference type="Pfam" id="PF14534">
    <property type="entry name" value="DUF4440"/>
    <property type="match status" value="1"/>
</dbReference>
<gene>
    <name evidence="2" type="ORF">QFW77_02655</name>
</gene>
<keyword evidence="3" id="KW-1185">Reference proteome</keyword>
<dbReference type="InterPro" id="IPR032710">
    <property type="entry name" value="NTF2-like_dom_sf"/>
</dbReference>
<comment type="caution">
    <text evidence="2">The sequence shown here is derived from an EMBL/GenBank/DDBJ whole genome shotgun (WGS) entry which is preliminary data.</text>
</comment>
<evidence type="ECO:0000313" key="3">
    <source>
        <dbReference type="Proteomes" id="UP001156940"/>
    </source>
</evidence>
<dbReference type="InterPro" id="IPR027843">
    <property type="entry name" value="DUF4440"/>
</dbReference>